<dbReference type="InterPro" id="IPR002104">
    <property type="entry name" value="Integrase_catalytic"/>
</dbReference>
<dbReference type="InterPro" id="IPR013762">
    <property type="entry name" value="Integrase-like_cat_sf"/>
</dbReference>
<protein>
    <submittedName>
        <fullName evidence="3">Recombinase</fullName>
    </submittedName>
</protein>
<keyword evidence="1" id="KW-0233">DNA recombination</keyword>
<dbReference type="SUPFAM" id="SSF56349">
    <property type="entry name" value="DNA breaking-rejoining enzymes"/>
    <property type="match status" value="1"/>
</dbReference>
<feature type="non-terminal residue" evidence="3">
    <location>
        <position position="1"/>
    </location>
</feature>
<evidence type="ECO:0000259" key="2">
    <source>
        <dbReference type="Pfam" id="PF00589"/>
    </source>
</evidence>
<sequence length="114" mass="13351">GWKLRSKGNELSELLKRHNLPYRAKQSLLNDEDEEDTVDDAGMLSKNSLLRAFKEMWNELYPNETKTRYWTGHSVRVGGAIQLNIEGYSLPQIMEMGNWSNEEMVMRYIRNIEA</sequence>
<dbReference type="AlphaFoldDB" id="A0A3P1WQJ2"/>
<dbReference type="EMBL" id="RQTU01001098">
    <property type="protein sequence ID" value="RRD48872.1"/>
    <property type="molecule type" value="Genomic_DNA"/>
</dbReference>
<accession>A0A3P1WQJ2</accession>
<evidence type="ECO:0000313" key="3">
    <source>
        <dbReference type="EMBL" id="RRD48872.1"/>
    </source>
</evidence>
<feature type="non-terminal residue" evidence="3">
    <location>
        <position position="114"/>
    </location>
</feature>
<name>A0A3P1WQJ2_ECOLX</name>
<feature type="domain" description="Tyr recombinase" evidence="2">
    <location>
        <begin position="51"/>
        <end position="111"/>
    </location>
</feature>
<organism evidence="3 4">
    <name type="scientific">Escherichia coli</name>
    <dbReference type="NCBI Taxonomy" id="562"/>
    <lineage>
        <taxon>Bacteria</taxon>
        <taxon>Pseudomonadati</taxon>
        <taxon>Pseudomonadota</taxon>
        <taxon>Gammaproteobacteria</taxon>
        <taxon>Enterobacterales</taxon>
        <taxon>Enterobacteriaceae</taxon>
        <taxon>Escherichia</taxon>
    </lineage>
</organism>
<dbReference type="GO" id="GO:0006310">
    <property type="term" value="P:DNA recombination"/>
    <property type="evidence" value="ECO:0007669"/>
    <property type="project" value="UniProtKB-KW"/>
</dbReference>
<dbReference type="GO" id="GO:0015074">
    <property type="term" value="P:DNA integration"/>
    <property type="evidence" value="ECO:0007669"/>
    <property type="project" value="InterPro"/>
</dbReference>
<comment type="caution">
    <text evidence="3">The sequence shown here is derived from an EMBL/GenBank/DDBJ whole genome shotgun (WGS) entry which is preliminary data.</text>
</comment>
<gene>
    <name evidence="3" type="ORF">EIA08_33885</name>
</gene>
<dbReference type="Gene3D" id="1.10.443.10">
    <property type="entry name" value="Intergrase catalytic core"/>
    <property type="match status" value="1"/>
</dbReference>
<evidence type="ECO:0000256" key="1">
    <source>
        <dbReference type="ARBA" id="ARBA00023172"/>
    </source>
</evidence>
<dbReference type="RefSeq" id="WP_148672273.1">
    <property type="nucleotide sequence ID" value="NZ_RQTU01001098.1"/>
</dbReference>
<proteinExistence type="predicted"/>
<dbReference type="Proteomes" id="UP000271008">
    <property type="component" value="Unassembled WGS sequence"/>
</dbReference>
<dbReference type="InterPro" id="IPR011010">
    <property type="entry name" value="DNA_brk_join_enz"/>
</dbReference>
<dbReference type="Pfam" id="PF00589">
    <property type="entry name" value="Phage_integrase"/>
    <property type="match status" value="1"/>
</dbReference>
<dbReference type="GO" id="GO:0003677">
    <property type="term" value="F:DNA binding"/>
    <property type="evidence" value="ECO:0007669"/>
    <property type="project" value="InterPro"/>
</dbReference>
<reference evidence="3 4" key="1">
    <citation type="submission" date="2018-11" db="EMBL/GenBank/DDBJ databases">
        <title>Enterobacteriaceae from Patient.</title>
        <authorList>
            <person name="Shen C."/>
            <person name="Yang Y."/>
            <person name="Tian G."/>
        </authorList>
    </citation>
    <scope>NUCLEOTIDE SEQUENCE [LARGE SCALE GENOMIC DNA]</scope>
    <source>
        <strain evidence="3 4">GBGD28</strain>
    </source>
</reference>
<evidence type="ECO:0000313" key="4">
    <source>
        <dbReference type="Proteomes" id="UP000271008"/>
    </source>
</evidence>